<dbReference type="EMBL" id="GBRH01165117">
    <property type="protein sequence ID" value="JAE32779.1"/>
    <property type="molecule type" value="Transcribed_RNA"/>
</dbReference>
<evidence type="ECO:0000256" key="1">
    <source>
        <dbReference type="SAM" id="Phobius"/>
    </source>
</evidence>
<keyword evidence="1" id="KW-1133">Transmembrane helix</keyword>
<evidence type="ECO:0000313" key="2">
    <source>
        <dbReference type="EMBL" id="JAE32779.1"/>
    </source>
</evidence>
<accession>A0A0A9HAD2</accession>
<dbReference type="AlphaFoldDB" id="A0A0A9HAD2"/>
<organism evidence="2">
    <name type="scientific">Arundo donax</name>
    <name type="common">Giant reed</name>
    <name type="synonym">Donax arundinaceus</name>
    <dbReference type="NCBI Taxonomy" id="35708"/>
    <lineage>
        <taxon>Eukaryota</taxon>
        <taxon>Viridiplantae</taxon>
        <taxon>Streptophyta</taxon>
        <taxon>Embryophyta</taxon>
        <taxon>Tracheophyta</taxon>
        <taxon>Spermatophyta</taxon>
        <taxon>Magnoliopsida</taxon>
        <taxon>Liliopsida</taxon>
        <taxon>Poales</taxon>
        <taxon>Poaceae</taxon>
        <taxon>PACMAD clade</taxon>
        <taxon>Arundinoideae</taxon>
        <taxon>Arundineae</taxon>
        <taxon>Arundo</taxon>
    </lineage>
</organism>
<keyword evidence="1" id="KW-0472">Membrane</keyword>
<name>A0A0A9HAD2_ARUDO</name>
<protein>
    <submittedName>
        <fullName evidence="2">Uncharacterized protein</fullName>
    </submittedName>
</protein>
<reference evidence="2" key="2">
    <citation type="journal article" date="2015" name="Data Brief">
        <title>Shoot transcriptome of the giant reed, Arundo donax.</title>
        <authorList>
            <person name="Barrero R.A."/>
            <person name="Guerrero F.D."/>
            <person name="Moolhuijzen P."/>
            <person name="Goolsby J.A."/>
            <person name="Tidwell J."/>
            <person name="Bellgard S.E."/>
            <person name="Bellgard M.I."/>
        </authorList>
    </citation>
    <scope>NUCLEOTIDE SEQUENCE</scope>
    <source>
        <tissue evidence="2">Shoot tissue taken approximately 20 cm above the soil surface</tissue>
    </source>
</reference>
<reference evidence="2" key="1">
    <citation type="submission" date="2014-09" db="EMBL/GenBank/DDBJ databases">
        <authorList>
            <person name="Magalhaes I.L.F."/>
            <person name="Oliveira U."/>
            <person name="Santos F.R."/>
            <person name="Vidigal T.H.D.A."/>
            <person name="Brescovit A.D."/>
            <person name="Santos A.J."/>
        </authorList>
    </citation>
    <scope>NUCLEOTIDE SEQUENCE</scope>
    <source>
        <tissue evidence="2">Shoot tissue taken approximately 20 cm above the soil surface</tissue>
    </source>
</reference>
<proteinExistence type="predicted"/>
<keyword evidence="1" id="KW-0812">Transmembrane</keyword>
<feature type="transmembrane region" description="Helical" evidence="1">
    <location>
        <begin position="20"/>
        <end position="41"/>
    </location>
</feature>
<sequence length="44" mass="5089">MHMFIPHDTPVLFQSFIELAIILNCKHGFCSFGFLIFPLFCSLL</sequence>